<organism evidence="9 10">
    <name type="scientific">Nocardiopsis eucommiae</name>
    <dbReference type="NCBI Taxonomy" id="2831970"/>
    <lineage>
        <taxon>Bacteria</taxon>
        <taxon>Bacillati</taxon>
        <taxon>Actinomycetota</taxon>
        <taxon>Actinomycetes</taxon>
        <taxon>Streptosporangiales</taxon>
        <taxon>Nocardiopsidaceae</taxon>
        <taxon>Nocardiopsis</taxon>
    </lineage>
</organism>
<dbReference type="Pfam" id="PF02386">
    <property type="entry name" value="TrkH"/>
    <property type="match status" value="1"/>
</dbReference>
<gene>
    <name evidence="9" type="ORF">KGD82_20630</name>
</gene>
<evidence type="ECO:0000256" key="5">
    <source>
        <dbReference type="ARBA" id="ARBA00022989"/>
    </source>
</evidence>
<evidence type="ECO:0000256" key="8">
    <source>
        <dbReference type="SAM" id="Phobius"/>
    </source>
</evidence>
<evidence type="ECO:0000313" key="10">
    <source>
        <dbReference type="Proteomes" id="UP000682416"/>
    </source>
</evidence>
<dbReference type="RefSeq" id="WP_378737630.1">
    <property type="nucleotide sequence ID" value="NZ_CBDRIY010000006.1"/>
</dbReference>
<feature type="transmembrane region" description="Helical" evidence="8">
    <location>
        <begin position="209"/>
        <end position="232"/>
    </location>
</feature>
<feature type="transmembrane region" description="Helical" evidence="8">
    <location>
        <begin position="69"/>
        <end position="88"/>
    </location>
</feature>
<keyword evidence="6" id="KW-0406">Ion transport</keyword>
<reference evidence="9" key="1">
    <citation type="submission" date="2021-05" db="EMBL/GenBank/DDBJ databases">
        <authorList>
            <person name="Kaiqin L."/>
            <person name="Jian G."/>
        </authorList>
    </citation>
    <scope>NUCLEOTIDE SEQUENCE</scope>
    <source>
        <strain evidence="9">HDS5</strain>
    </source>
</reference>
<dbReference type="GO" id="GO:0008324">
    <property type="term" value="F:monoatomic cation transmembrane transporter activity"/>
    <property type="evidence" value="ECO:0007669"/>
    <property type="project" value="InterPro"/>
</dbReference>
<dbReference type="EMBL" id="CP074402">
    <property type="protein sequence ID" value="QVJ03353.1"/>
    <property type="molecule type" value="Genomic_DNA"/>
</dbReference>
<feature type="transmembrane region" description="Helical" evidence="8">
    <location>
        <begin position="334"/>
        <end position="355"/>
    </location>
</feature>
<feature type="transmembrane region" description="Helical" evidence="8">
    <location>
        <begin position="109"/>
        <end position="128"/>
    </location>
</feature>
<keyword evidence="2" id="KW-0813">Transport</keyword>
<sequence length="429" mass="46314">MFVTVDLVGAAFLSTPWATTDGRGLPFEQALFTATSALSVCGLSVVSIGDDLSGFGQGVVLALMQAGGMGIMTLASLLGTAVIHRFGLRMQLNVQAEVRTLWVGDVRGLVSRVLTIFLVCQGITFLLITPRMWLGYDLTFGQAVYSGFFHAISSFNNAGLSLYPDSFIRFSGDAFVLLPIALSSMLGGIGFPVLLELRRQLRTPRRWTLHTKLTVTATSLLFVAGAVLVTIMEWNNPATLGQLHWWARLTDGFFAGVMPRSGGLNSVPTGEMQDSTLLLTVMLMFVGNGSAGTAGGIKVATLAVIFLVVLAEVRAHDRVHVFGRQLPYDVIRQALSLVFLSATVVAVSTVLMLYATRFTLMQVLFEVVSAFGVVGLSTGITPELAPWNQYLMAVLMVAGRIGPVTFVTALAFRDRHRRYELAEARPIIG</sequence>
<protein>
    <submittedName>
        <fullName evidence="9">TrkH family potassium uptake protein</fullName>
    </submittedName>
</protein>
<dbReference type="Proteomes" id="UP000682416">
    <property type="component" value="Chromosome"/>
</dbReference>
<accession>A0A975LD94</accession>
<feature type="transmembrane region" description="Helical" evidence="8">
    <location>
        <begin position="390"/>
        <end position="412"/>
    </location>
</feature>
<dbReference type="PANTHER" id="PTHR32024">
    <property type="entry name" value="TRK SYSTEM POTASSIUM UPTAKE PROTEIN TRKG-RELATED"/>
    <property type="match status" value="1"/>
</dbReference>
<evidence type="ECO:0000256" key="7">
    <source>
        <dbReference type="ARBA" id="ARBA00023136"/>
    </source>
</evidence>
<dbReference type="AlphaFoldDB" id="A0A975LD94"/>
<evidence type="ECO:0000256" key="1">
    <source>
        <dbReference type="ARBA" id="ARBA00004651"/>
    </source>
</evidence>
<name>A0A975LD94_9ACTN</name>
<keyword evidence="3" id="KW-1003">Cell membrane</keyword>
<evidence type="ECO:0000313" key="9">
    <source>
        <dbReference type="EMBL" id="QVJ03353.1"/>
    </source>
</evidence>
<feature type="transmembrane region" description="Helical" evidence="8">
    <location>
        <begin position="174"/>
        <end position="197"/>
    </location>
</feature>
<dbReference type="InterPro" id="IPR003445">
    <property type="entry name" value="Cat_transpt"/>
</dbReference>
<comment type="subcellular location">
    <subcellularLocation>
        <location evidence="1">Cell membrane</location>
        <topology evidence="1">Multi-pass membrane protein</topology>
    </subcellularLocation>
</comment>
<proteinExistence type="predicted"/>
<keyword evidence="4 8" id="KW-0812">Transmembrane</keyword>
<dbReference type="PANTHER" id="PTHR32024:SF1">
    <property type="entry name" value="KTR SYSTEM POTASSIUM UPTAKE PROTEIN B"/>
    <property type="match status" value="1"/>
</dbReference>
<keyword evidence="5 8" id="KW-1133">Transmembrane helix</keyword>
<dbReference type="KEGG" id="nec:KGD82_20630"/>
<feature type="transmembrane region" description="Helical" evidence="8">
    <location>
        <begin position="291"/>
        <end position="313"/>
    </location>
</feature>
<keyword evidence="10" id="KW-1185">Reference proteome</keyword>
<evidence type="ECO:0000256" key="6">
    <source>
        <dbReference type="ARBA" id="ARBA00023065"/>
    </source>
</evidence>
<dbReference type="GO" id="GO:0005886">
    <property type="term" value="C:plasma membrane"/>
    <property type="evidence" value="ECO:0007669"/>
    <property type="project" value="UniProtKB-SubCell"/>
</dbReference>
<evidence type="ECO:0000256" key="2">
    <source>
        <dbReference type="ARBA" id="ARBA00022448"/>
    </source>
</evidence>
<keyword evidence="7 8" id="KW-0472">Membrane</keyword>
<evidence type="ECO:0000256" key="3">
    <source>
        <dbReference type="ARBA" id="ARBA00022475"/>
    </source>
</evidence>
<evidence type="ECO:0000256" key="4">
    <source>
        <dbReference type="ARBA" id="ARBA00022692"/>
    </source>
</evidence>
<dbReference type="GO" id="GO:0030001">
    <property type="term" value="P:metal ion transport"/>
    <property type="evidence" value="ECO:0007669"/>
    <property type="project" value="UniProtKB-ARBA"/>
</dbReference>